<dbReference type="PANTHER" id="PTHR13355">
    <property type="entry name" value="GLUCOSAMINE 6-PHOSPHATE N-ACETYLTRANSFERASE"/>
    <property type="match status" value="1"/>
</dbReference>
<evidence type="ECO:0000313" key="3">
    <source>
        <dbReference type="Proteomes" id="UP000051451"/>
    </source>
</evidence>
<dbReference type="EMBL" id="AZGB01000002">
    <property type="protein sequence ID" value="KRM08145.1"/>
    <property type="molecule type" value="Genomic_DNA"/>
</dbReference>
<dbReference type="CDD" id="cd04301">
    <property type="entry name" value="NAT_SF"/>
    <property type="match status" value="1"/>
</dbReference>
<name>A0A0R1VQT9_9LACO</name>
<dbReference type="InterPro" id="IPR039143">
    <property type="entry name" value="GNPNAT1-like"/>
</dbReference>
<feature type="domain" description="N-acetyltransferase" evidence="1">
    <location>
        <begin position="1"/>
        <end position="145"/>
    </location>
</feature>
<dbReference type="PATRIC" id="fig|1423750.3.peg.1876"/>
<dbReference type="Pfam" id="PF13673">
    <property type="entry name" value="Acetyltransf_10"/>
    <property type="match status" value="1"/>
</dbReference>
<proteinExistence type="predicted"/>
<dbReference type="GO" id="GO:0004343">
    <property type="term" value="F:glucosamine 6-phosphate N-acetyltransferase activity"/>
    <property type="evidence" value="ECO:0007669"/>
    <property type="project" value="TreeGrafter"/>
</dbReference>
<dbReference type="OrthoDB" id="9796171at2"/>
<gene>
    <name evidence="2" type="ORF">FC89_GL001831</name>
</gene>
<dbReference type="RefSeq" id="WP_057870653.1">
    <property type="nucleotide sequence ID" value="NZ_AZGB01000002.1"/>
</dbReference>
<sequence>MTILVKTVHGDYGSIYQAAVAIRKEVFIQEQGVAPELELDHESQATYFVIYVDDQAAATARVMVEKDGAWHLQRVATRKAYRGRGLASKLIMKIEALAMQKQVPYLTLGAQDHAQTFYQQLGFKVVGTGFLDAGIAHHQMQKKLISKTH</sequence>
<accession>A0A0R1VQT9</accession>
<dbReference type="PROSITE" id="PS51186">
    <property type="entry name" value="GNAT"/>
    <property type="match status" value="1"/>
</dbReference>
<keyword evidence="2" id="KW-0808">Transferase</keyword>
<evidence type="ECO:0000259" key="1">
    <source>
        <dbReference type="PROSITE" id="PS51186"/>
    </source>
</evidence>
<evidence type="ECO:0000313" key="2">
    <source>
        <dbReference type="EMBL" id="KRM08145.1"/>
    </source>
</evidence>
<dbReference type="GeneID" id="98317908"/>
<dbReference type="Proteomes" id="UP000051451">
    <property type="component" value="Unassembled WGS sequence"/>
</dbReference>
<protein>
    <submittedName>
        <fullName evidence="2">Acetyltransferase</fullName>
    </submittedName>
</protein>
<dbReference type="SUPFAM" id="SSF55729">
    <property type="entry name" value="Acyl-CoA N-acyltransferases (Nat)"/>
    <property type="match status" value="1"/>
</dbReference>
<keyword evidence="3" id="KW-1185">Reference proteome</keyword>
<reference evidence="2 3" key="1">
    <citation type="journal article" date="2015" name="Genome Announc.">
        <title>Expanding the biotechnology potential of lactobacilli through comparative genomics of 213 strains and associated genera.</title>
        <authorList>
            <person name="Sun Z."/>
            <person name="Harris H.M."/>
            <person name="McCann A."/>
            <person name="Guo C."/>
            <person name="Argimon S."/>
            <person name="Zhang W."/>
            <person name="Yang X."/>
            <person name="Jeffery I.B."/>
            <person name="Cooney J.C."/>
            <person name="Kagawa T.F."/>
            <person name="Liu W."/>
            <person name="Song Y."/>
            <person name="Salvetti E."/>
            <person name="Wrobel A."/>
            <person name="Rasinkangas P."/>
            <person name="Parkhill J."/>
            <person name="Rea M.C."/>
            <person name="O'Sullivan O."/>
            <person name="Ritari J."/>
            <person name="Douillard F.P."/>
            <person name="Paul Ross R."/>
            <person name="Yang R."/>
            <person name="Briner A.E."/>
            <person name="Felis G.E."/>
            <person name="de Vos W.M."/>
            <person name="Barrangou R."/>
            <person name="Klaenhammer T.R."/>
            <person name="Caufield P.W."/>
            <person name="Cui Y."/>
            <person name="Zhang H."/>
            <person name="O'Toole P.W."/>
        </authorList>
    </citation>
    <scope>NUCLEOTIDE SEQUENCE [LARGE SCALE GENOMIC DNA]</scope>
    <source>
        <strain evidence="2 3">DSM 18630</strain>
    </source>
</reference>
<dbReference type="InterPro" id="IPR016181">
    <property type="entry name" value="Acyl_CoA_acyltransferase"/>
</dbReference>
<dbReference type="STRING" id="1423750.FC89_GL001831"/>
<dbReference type="AlphaFoldDB" id="A0A0R1VQT9"/>
<organism evidence="2 3">
    <name type="scientific">Liquorilactobacillus ghanensis DSM 18630</name>
    <dbReference type="NCBI Taxonomy" id="1423750"/>
    <lineage>
        <taxon>Bacteria</taxon>
        <taxon>Bacillati</taxon>
        <taxon>Bacillota</taxon>
        <taxon>Bacilli</taxon>
        <taxon>Lactobacillales</taxon>
        <taxon>Lactobacillaceae</taxon>
        <taxon>Liquorilactobacillus</taxon>
    </lineage>
</organism>
<comment type="caution">
    <text evidence="2">The sequence shown here is derived from an EMBL/GenBank/DDBJ whole genome shotgun (WGS) entry which is preliminary data.</text>
</comment>
<dbReference type="InterPro" id="IPR000182">
    <property type="entry name" value="GNAT_dom"/>
</dbReference>
<dbReference type="Gene3D" id="3.40.630.30">
    <property type="match status" value="1"/>
</dbReference>
<dbReference type="PANTHER" id="PTHR13355:SF11">
    <property type="entry name" value="GLUCOSAMINE 6-PHOSPHATE N-ACETYLTRANSFERASE"/>
    <property type="match status" value="1"/>
</dbReference>